<proteinExistence type="predicted"/>
<evidence type="ECO:0000313" key="2">
    <source>
        <dbReference type="Proteomes" id="UP001374535"/>
    </source>
</evidence>
<accession>A0AAQ3PD87</accession>
<feature type="non-terminal residue" evidence="1">
    <location>
        <position position="106"/>
    </location>
</feature>
<gene>
    <name evidence="1" type="ORF">V8G54_003743</name>
</gene>
<keyword evidence="2" id="KW-1185">Reference proteome</keyword>
<dbReference type="EMBL" id="CP144700">
    <property type="protein sequence ID" value="WVZ25199.1"/>
    <property type="molecule type" value="Genomic_DNA"/>
</dbReference>
<dbReference type="Proteomes" id="UP001374535">
    <property type="component" value="Chromosome 1"/>
</dbReference>
<name>A0AAQ3PD87_VIGMU</name>
<organism evidence="1 2">
    <name type="scientific">Vigna mungo</name>
    <name type="common">Black gram</name>
    <name type="synonym">Phaseolus mungo</name>
    <dbReference type="NCBI Taxonomy" id="3915"/>
    <lineage>
        <taxon>Eukaryota</taxon>
        <taxon>Viridiplantae</taxon>
        <taxon>Streptophyta</taxon>
        <taxon>Embryophyta</taxon>
        <taxon>Tracheophyta</taxon>
        <taxon>Spermatophyta</taxon>
        <taxon>Magnoliopsida</taxon>
        <taxon>eudicotyledons</taxon>
        <taxon>Gunneridae</taxon>
        <taxon>Pentapetalae</taxon>
        <taxon>rosids</taxon>
        <taxon>fabids</taxon>
        <taxon>Fabales</taxon>
        <taxon>Fabaceae</taxon>
        <taxon>Papilionoideae</taxon>
        <taxon>50 kb inversion clade</taxon>
        <taxon>NPAAA clade</taxon>
        <taxon>indigoferoid/millettioid clade</taxon>
        <taxon>Phaseoleae</taxon>
        <taxon>Vigna</taxon>
    </lineage>
</organism>
<dbReference type="AlphaFoldDB" id="A0AAQ3PD87"/>
<protein>
    <submittedName>
        <fullName evidence="1">Uncharacterized protein</fullName>
    </submittedName>
</protein>
<evidence type="ECO:0000313" key="1">
    <source>
        <dbReference type="EMBL" id="WVZ25199.1"/>
    </source>
</evidence>
<reference evidence="1 2" key="1">
    <citation type="journal article" date="2023" name="Life. Sci Alliance">
        <title>Evolutionary insights into 3D genome organization and epigenetic landscape of Vigna mungo.</title>
        <authorList>
            <person name="Junaid A."/>
            <person name="Singh B."/>
            <person name="Bhatia S."/>
        </authorList>
    </citation>
    <scope>NUCLEOTIDE SEQUENCE [LARGE SCALE GENOMIC DNA]</scope>
    <source>
        <strain evidence="1">Urdbean</strain>
    </source>
</reference>
<sequence length="106" mass="12502">MKLLGAPSHKRTRMRHVALDVVQLLPLRLHHRRHVQKNLVQFHQVLLNLLNGVVPLLNLRNRVHYLTPPLLLNRPLQKALALPTRYQILDCFLLRLLPRDREVPPF</sequence>